<reference evidence="2" key="1">
    <citation type="submission" date="2019-04" db="EMBL/GenBank/DDBJ databases">
        <title>Genome sequencing of Clostridium botulinum Groups I-IV and Clostridium butyricum.</title>
        <authorList>
            <person name="Brunt J."/>
            <person name="Van Vliet A.H.M."/>
            <person name="Stringer S.C."/>
            <person name="Carter A.T."/>
            <person name="Peck M.W."/>
        </authorList>
    </citation>
    <scope>NUCLEOTIDE SEQUENCE</scope>
    <source>
        <strain evidence="2">IFR 15/031</strain>
    </source>
</reference>
<evidence type="ECO:0000259" key="1">
    <source>
        <dbReference type="PROSITE" id="PS51459"/>
    </source>
</evidence>
<dbReference type="InterPro" id="IPR053737">
    <property type="entry name" value="Type_II_TA_Toxin"/>
</dbReference>
<proteinExistence type="predicted"/>
<dbReference type="PANTHER" id="PTHR39426:SF1">
    <property type="entry name" value="HOMOLOGY TO DEATH-ON-CURING PROTEIN OF PHAGE P1"/>
    <property type="match status" value="1"/>
</dbReference>
<dbReference type="SUPFAM" id="SSF140931">
    <property type="entry name" value="Fic-like"/>
    <property type="match status" value="1"/>
</dbReference>
<protein>
    <submittedName>
        <fullName evidence="2">Type II toxin-antitoxin system death-on-curing family toxin</fullName>
    </submittedName>
</protein>
<comment type="caution">
    <text evidence="2">The sequence shown here is derived from an EMBL/GenBank/DDBJ whole genome shotgun (WGS) entry which is preliminary data.</text>
</comment>
<dbReference type="GO" id="GO:0016301">
    <property type="term" value="F:kinase activity"/>
    <property type="evidence" value="ECO:0007669"/>
    <property type="project" value="InterPro"/>
</dbReference>
<dbReference type="EMBL" id="SWRL01000006">
    <property type="protein sequence ID" value="NFH61943.1"/>
    <property type="molecule type" value="Genomic_DNA"/>
</dbReference>
<name>A0A6G4EFD7_CLOBO</name>
<accession>A0A6G4EFD7</accession>
<dbReference type="AlphaFoldDB" id="A0A6G4EFD7"/>
<dbReference type="InterPro" id="IPR006440">
    <property type="entry name" value="Doc"/>
</dbReference>
<dbReference type="PANTHER" id="PTHR39426">
    <property type="entry name" value="HOMOLOGY TO DEATH-ON-CURING PROTEIN OF PHAGE P1"/>
    <property type="match status" value="1"/>
</dbReference>
<sequence>MKMISLEVLMYIHNQTISKHGGKEGVNNMSLIESALETPFLIFAGEDLNKTIEDKISALTYSLINNHGFRDGNKRVGTIVMGVLCKMNKINLKFSQAELIEFGLNVANGSFSKDDVKQWILSHSI</sequence>
<gene>
    <name evidence="2" type="ORF">FC962_08510</name>
</gene>
<dbReference type="Gene3D" id="1.20.120.1870">
    <property type="entry name" value="Fic/DOC protein, Fido domain"/>
    <property type="match status" value="1"/>
</dbReference>
<dbReference type="NCBIfam" id="TIGR01550">
    <property type="entry name" value="DOC_P1"/>
    <property type="match status" value="1"/>
</dbReference>
<feature type="domain" description="Fido" evidence="1">
    <location>
        <begin position="4"/>
        <end position="122"/>
    </location>
</feature>
<dbReference type="InterPro" id="IPR036597">
    <property type="entry name" value="Fido-like_dom_sf"/>
</dbReference>
<dbReference type="PROSITE" id="PS51459">
    <property type="entry name" value="FIDO"/>
    <property type="match status" value="1"/>
</dbReference>
<organism evidence="2">
    <name type="scientific">Clostridium botulinum</name>
    <dbReference type="NCBI Taxonomy" id="1491"/>
    <lineage>
        <taxon>Bacteria</taxon>
        <taxon>Bacillati</taxon>
        <taxon>Bacillota</taxon>
        <taxon>Clostridia</taxon>
        <taxon>Eubacteriales</taxon>
        <taxon>Clostridiaceae</taxon>
        <taxon>Clostridium</taxon>
    </lineage>
</organism>
<evidence type="ECO:0000313" key="2">
    <source>
        <dbReference type="EMBL" id="NFH61943.1"/>
    </source>
</evidence>
<dbReference type="InterPro" id="IPR003812">
    <property type="entry name" value="Fido"/>
</dbReference>
<dbReference type="Pfam" id="PF02661">
    <property type="entry name" value="Fic"/>
    <property type="match status" value="1"/>
</dbReference>
<dbReference type="RefSeq" id="WP_061317927.1">
    <property type="nucleotide sequence ID" value="NZ_CABMIC010000009.1"/>
</dbReference>